<dbReference type="PANTHER" id="PTHR42709">
    <property type="entry name" value="ALKALINE PHOSPHATASE LIKE PROTEIN"/>
    <property type="match status" value="1"/>
</dbReference>
<proteinExistence type="predicted"/>
<reference evidence="3" key="1">
    <citation type="submission" date="2022-12" db="EMBL/GenBank/DDBJ databases">
        <title>Reference genome sequencing for broad-spectrum identification of bacterial and archaeal isolates by mass spectrometry.</title>
        <authorList>
            <person name="Sekiguchi Y."/>
            <person name="Tourlousse D.M."/>
        </authorList>
    </citation>
    <scope>NUCLEOTIDE SEQUENCE</scope>
    <source>
        <strain evidence="3">ASRB1</strain>
    </source>
</reference>
<dbReference type="GO" id="GO:0005886">
    <property type="term" value="C:plasma membrane"/>
    <property type="evidence" value="ECO:0007669"/>
    <property type="project" value="TreeGrafter"/>
</dbReference>
<feature type="transmembrane region" description="Helical" evidence="1">
    <location>
        <begin position="169"/>
        <end position="191"/>
    </location>
</feature>
<evidence type="ECO:0000259" key="2">
    <source>
        <dbReference type="Pfam" id="PF09335"/>
    </source>
</evidence>
<dbReference type="PANTHER" id="PTHR42709:SF11">
    <property type="entry name" value="DEDA FAMILY PROTEIN"/>
    <property type="match status" value="1"/>
</dbReference>
<comment type="caution">
    <text evidence="3">The sequence shown here is derived from an EMBL/GenBank/DDBJ whole genome shotgun (WGS) entry which is preliminary data.</text>
</comment>
<evidence type="ECO:0000313" key="3">
    <source>
        <dbReference type="EMBL" id="GLI33115.1"/>
    </source>
</evidence>
<name>A0A9W6D2Q8_9BACT</name>
<keyword evidence="1" id="KW-0472">Membrane</keyword>
<dbReference type="EMBL" id="BSDR01000001">
    <property type="protein sequence ID" value="GLI33115.1"/>
    <property type="molecule type" value="Genomic_DNA"/>
</dbReference>
<keyword evidence="1" id="KW-1133">Transmembrane helix</keyword>
<dbReference type="InterPro" id="IPR051311">
    <property type="entry name" value="DedA_domain"/>
</dbReference>
<dbReference type="RefSeq" id="WP_281792132.1">
    <property type="nucleotide sequence ID" value="NZ_BSDR01000001.1"/>
</dbReference>
<feature type="transmembrane region" description="Helical" evidence="1">
    <location>
        <begin position="56"/>
        <end position="77"/>
    </location>
</feature>
<keyword evidence="1" id="KW-0812">Transmembrane</keyword>
<feature type="transmembrane region" description="Helical" evidence="1">
    <location>
        <begin position="106"/>
        <end position="130"/>
    </location>
</feature>
<keyword evidence="4" id="KW-1185">Reference proteome</keyword>
<feature type="transmembrane region" description="Helical" evidence="1">
    <location>
        <begin position="136"/>
        <end position="157"/>
    </location>
</feature>
<accession>A0A9W6D2Q8</accession>
<dbReference type="Proteomes" id="UP001144372">
    <property type="component" value="Unassembled WGS sequence"/>
</dbReference>
<organism evidence="3 4">
    <name type="scientific">Desulforhabdus amnigena</name>
    <dbReference type="NCBI Taxonomy" id="40218"/>
    <lineage>
        <taxon>Bacteria</taxon>
        <taxon>Pseudomonadati</taxon>
        <taxon>Thermodesulfobacteriota</taxon>
        <taxon>Syntrophobacteria</taxon>
        <taxon>Syntrophobacterales</taxon>
        <taxon>Syntrophobacteraceae</taxon>
        <taxon>Desulforhabdus</taxon>
    </lineage>
</organism>
<dbReference type="InterPro" id="IPR032816">
    <property type="entry name" value="VTT_dom"/>
</dbReference>
<dbReference type="Pfam" id="PF09335">
    <property type="entry name" value="VTT_dom"/>
    <property type="match status" value="1"/>
</dbReference>
<protein>
    <recommendedName>
        <fullName evidence="2">VTT domain-containing protein</fullName>
    </recommendedName>
</protein>
<evidence type="ECO:0000313" key="4">
    <source>
        <dbReference type="Proteomes" id="UP001144372"/>
    </source>
</evidence>
<feature type="domain" description="VTT" evidence="2">
    <location>
        <begin position="38"/>
        <end position="155"/>
    </location>
</feature>
<sequence length="213" mass="23854">MLEAIHELANWVVAWAYTPYGAMALGILAFAESSFFPIPPDVLLIALCLIDPGNSIFYAILCSLASVMGGIFGYGLGKWGGRPLLLRMVSESKIRFVEHYYQKYDVWAVAIAGFTPIPYKVFTVTAGVFLLDLKRFILASALGRSGRFFLVGTLFYFFGKPISEVIQKYLNIISILFVVALMGGFWFIHFWSKKNMATVPEPRVVAVTDRRDN</sequence>
<gene>
    <name evidence="3" type="ORF">DAMNIGENAA_05480</name>
</gene>
<evidence type="ECO:0000256" key="1">
    <source>
        <dbReference type="SAM" id="Phobius"/>
    </source>
</evidence>
<dbReference type="AlphaFoldDB" id="A0A9W6D2Q8"/>
<feature type="transmembrane region" description="Helical" evidence="1">
    <location>
        <begin position="12"/>
        <end position="36"/>
    </location>
</feature>